<dbReference type="SUPFAM" id="SSF57829">
    <property type="entry name" value="Zn-binding ribosomal proteins"/>
    <property type="match status" value="1"/>
</dbReference>
<reference evidence="6 7" key="1">
    <citation type="journal article" date="2016" name="Nat. Commun.">
        <title>Thousands of microbial genomes shed light on interconnected biogeochemical processes in an aquifer system.</title>
        <authorList>
            <person name="Anantharaman K."/>
            <person name="Brown C.T."/>
            <person name="Hug L.A."/>
            <person name="Sharon I."/>
            <person name="Castelle C.J."/>
            <person name="Probst A.J."/>
            <person name="Thomas B.C."/>
            <person name="Singh A."/>
            <person name="Wilkins M.J."/>
            <person name="Karaoz U."/>
            <person name="Brodie E.L."/>
            <person name="Williams K.H."/>
            <person name="Hubbard S.S."/>
            <person name="Banfield J.F."/>
        </authorList>
    </citation>
    <scope>NUCLEOTIDE SEQUENCE [LARGE SCALE GENOMIC DNA]</scope>
</reference>
<gene>
    <name evidence="5" type="primary">rpmF</name>
    <name evidence="6" type="ORF">A3G00_04685</name>
</gene>
<evidence type="ECO:0000256" key="3">
    <source>
        <dbReference type="ARBA" id="ARBA00023274"/>
    </source>
</evidence>
<sequence>MGVPSKRRTSRSKKDRASHFAFKAIGITKCGECGTMIIPHRACGKCGYYKGKRAVDKQKRATRSAKRKKMIGK</sequence>
<dbReference type="GO" id="GO:0006412">
    <property type="term" value="P:translation"/>
    <property type="evidence" value="ECO:0007669"/>
    <property type="project" value="UniProtKB-UniRule"/>
</dbReference>
<evidence type="ECO:0000256" key="1">
    <source>
        <dbReference type="ARBA" id="ARBA00008560"/>
    </source>
</evidence>
<dbReference type="GO" id="GO:0015934">
    <property type="term" value="C:large ribosomal subunit"/>
    <property type="evidence" value="ECO:0007669"/>
    <property type="project" value="InterPro"/>
</dbReference>
<accession>A0A1F6MSD9</accession>
<dbReference type="InterPro" id="IPR002677">
    <property type="entry name" value="Ribosomal_bL32"/>
</dbReference>
<dbReference type="HAMAP" id="MF_00340">
    <property type="entry name" value="Ribosomal_bL32"/>
    <property type="match status" value="1"/>
</dbReference>
<dbReference type="EMBL" id="MFQN01000018">
    <property type="protein sequence ID" value="OGH74353.1"/>
    <property type="molecule type" value="Genomic_DNA"/>
</dbReference>
<evidence type="ECO:0000313" key="6">
    <source>
        <dbReference type="EMBL" id="OGH74353.1"/>
    </source>
</evidence>
<keyword evidence="2 5" id="KW-0689">Ribosomal protein</keyword>
<keyword evidence="3 5" id="KW-0687">Ribonucleoprotein</keyword>
<protein>
    <recommendedName>
        <fullName evidence="4 5">Large ribosomal subunit protein bL32</fullName>
    </recommendedName>
</protein>
<comment type="similarity">
    <text evidence="1 5">Belongs to the bacterial ribosomal protein bL32 family.</text>
</comment>
<dbReference type="PANTHER" id="PTHR35534:SF1">
    <property type="entry name" value="LARGE RIBOSOMAL SUBUNIT PROTEIN BL32"/>
    <property type="match status" value="1"/>
</dbReference>
<dbReference type="Pfam" id="PF01783">
    <property type="entry name" value="Ribosomal_L32p"/>
    <property type="match status" value="1"/>
</dbReference>
<dbReference type="InterPro" id="IPR011332">
    <property type="entry name" value="Ribosomal_zn-bd"/>
</dbReference>
<evidence type="ECO:0000256" key="5">
    <source>
        <dbReference type="HAMAP-Rule" id="MF_00340"/>
    </source>
</evidence>
<dbReference type="STRING" id="1798692.A3G00_04685"/>
<proteinExistence type="inferred from homology"/>
<comment type="caution">
    <text evidence="6">The sequence shown here is derived from an EMBL/GenBank/DDBJ whole genome shotgun (WGS) entry which is preliminary data.</text>
</comment>
<evidence type="ECO:0000256" key="2">
    <source>
        <dbReference type="ARBA" id="ARBA00022980"/>
    </source>
</evidence>
<evidence type="ECO:0000256" key="4">
    <source>
        <dbReference type="ARBA" id="ARBA00035178"/>
    </source>
</evidence>
<dbReference type="GO" id="GO:0003735">
    <property type="term" value="F:structural constituent of ribosome"/>
    <property type="evidence" value="ECO:0007669"/>
    <property type="project" value="InterPro"/>
</dbReference>
<dbReference type="NCBIfam" id="TIGR01031">
    <property type="entry name" value="rpmF_bact"/>
    <property type="match status" value="1"/>
</dbReference>
<evidence type="ECO:0000313" key="7">
    <source>
        <dbReference type="Proteomes" id="UP000178347"/>
    </source>
</evidence>
<dbReference type="Proteomes" id="UP000178347">
    <property type="component" value="Unassembled WGS sequence"/>
</dbReference>
<dbReference type="AlphaFoldDB" id="A0A1F6MSD9"/>
<dbReference type="PANTHER" id="PTHR35534">
    <property type="entry name" value="50S RIBOSOMAL PROTEIN L32"/>
    <property type="match status" value="1"/>
</dbReference>
<name>A0A1F6MSD9_9BACT</name>
<dbReference type="InterPro" id="IPR044957">
    <property type="entry name" value="Ribosomal_bL32_bact"/>
</dbReference>
<organism evidence="6 7">
    <name type="scientific">Candidatus Magasanikbacteria bacterium RIFCSPLOWO2_12_FULL_43_12</name>
    <dbReference type="NCBI Taxonomy" id="1798692"/>
    <lineage>
        <taxon>Bacteria</taxon>
        <taxon>Candidatus Magasanikiibacteriota</taxon>
    </lineage>
</organism>